<evidence type="ECO:0000256" key="6">
    <source>
        <dbReference type="ARBA" id="ARBA00022857"/>
    </source>
</evidence>
<feature type="active site" description="Proton donor" evidence="10">
    <location>
        <position position="52"/>
    </location>
</feature>
<feature type="binding site" evidence="11">
    <location>
        <position position="189"/>
    </location>
    <ligand>
        <name>substrate</name>
    </ligand>
</feature>
<dbReference type="GO" id="GO:0009231">
    <property type="term" value="P:riboflavin biosynthetic process"/>
    <property type="evidence" value="ECO:0007669"/>
    <property type="project" value="UniProtKB-UniPathway"/>
</dbReference>
<dbReference type="SUPFAM" id="SSF53927">
    <property type="entry name" value="Cytidine deaminase-like"/>
    <property type="match status" value="1"/>
</dbReference>
<dbReference type="InterPro" id="IPR024072">
    <property type="entry name" value="DHFR-like_dom_sf"/>
</dbReference>
<dbReference type="UniPathway" id="UPA00275">
    <property type="reaction ID" value="UER00401"/>
</dbReference>
<evidence type="ECO:0000256" key="5">
    <source>
        <dbReference type="ARBA" id="ARBA00007417"/>
    </source>
</evidence>
<evidence type="ECO:0000256" key="12">
    <source>
        <dbReference type="PIRSR" id="PIRSR006769-3"/>
    </source>
</evidence>
<feature type="binding site" evidence="12">
    <location>
        <position position="88"/>
    </location>
    <ligand>
        <name>Zn(2+)</name>
        <dbReference type="ChEBI" id="CHEBI:29105"/>
        <note>catalytic</note>
    </ligand>
</feature>
<dbReference type="PROSITE" id="PS51747">
    <property type="entry name" value="CYT_DCMP_DEAMINASES_2"/>
    <property type="match status" value="1"/>
</dbReference>
<evidence type="ECO:0000256" key="9">
    <source>
        <dbReference type="PIRNR" id="PIRNR006769"/>
    </source>
</evidence>
<comment type="cofactor">
    <cofactor evidence="9 12">
        <name>Zn(2+)</name>
        <dbReference type="ChEBI" id="CHEBI:29105"/>
    </cofactor>
    <text evidence="9 12">Binds 1 zinc ion.</text>
</comment>
<gene>
    <name evidence="14" type="primary">ribD</name>
    <name evidence="14" type="ORF">FUA23_02240</name>
</gene>
<dbReference type="PANTHER" id="PTHR38011:SF7">
    <property type="entry name" value="2,5-DIAMINO-6-RIBOSYLAMINO-4(3H)-PYRIMIDINONE 5'-PHOSPHATE REDUCTASE"/>
    <property type="match status" value="1"/>
</dbReference>
<dbReference type="GO" id="GO:0008835">
    <property type="term" value="F:diaminohydroxyphosphoribosylaminopyrimidine deaminase activity"/>
    <property type="evidence" value="ECO:0007669"/>
    <property type="project" value="UniProtKB-EC"/>
</dbReference>
<feature type="binding site" evidence="11">
    <location>
        <position position="201"/>
    </location>
    <ligand>
        <name>NADP(+)</name>
        <dbReference type="ChEBI" id="CHEBI:58349"/>
    </ligand>
</feature>
<keyword evidence="7 9" id="KW-0560">Oxidoreductase</keyword>
<feature type="binding site" evidence="11">
    <location>
        <position position="212"/>
    </location>
    <ligand>
        <name>substrate</name>
    </ligand>
</feature>
<dbReference type="RefSeq" id="WP_147929078.1">
    <property type="nucleotide sequence ID" value="NZ_VOXD01000002.1"/>
</dbReference>
<name>A0A5C7FXM8_9BACT</name>
<feature type="binding site" evidence="11">
    <location>
        <position position="289"/>
    </location>
    <ligand>
        <name>substrate</name>
    </ligand>
</feature>
<dbReference type="SUPFAM" id="SSF53597">
    <property type="entry name" value="Dihydrofolate reductase-like"/>
    <property type="match status" value="1"/>
</dbReference>
<organism evidence="14 15">
    <name type="scientific">Neolewinella aurantiaca</name>
    <dbReference type="NCBI Taxonomy" id="2602767"/>
    <lineage>
        <taxon>Bacteria</taxon>
        <taxon>Pseudomonadati</taxon>
        <taxon>Bacteroidota</taxon>
        <taxon>Saprospiria</taxon>
        <taxon>Saprospirales</taxon>
        <taxon>Lewinellaceae</taxon>
        <taxon>Neolewinella</taxon>
    </lineage>
</organism>
<feature type="binding site" evidence="11">
    <location>
        <begin position="291"/>
        <end position="297"/>
    </location>
    <ligand>
        <name>NADP(+)</name>
        <dbReference type="ChEBI" id="CHEBI:58349"/>
    </ligand>
</feature>
<dbReference type="Pfam" id="PF01872">
    <property type="entry name" value="RibD_C"/>
    <property type="match status" value="1"/>
</dbReference>
<evidence type="ECO:0000256" key="11">
    <source>
        <dbReference type="PIRSR" id="PIRSR006769-2"/>
    </source>
</evidence>
<keyword evidence="15" id="KW-1185">Reference proteome</keyword>
<keyword evidence="9 12" id="KW-0479">Metal-binding</keyword>
<sequence length="355" mass="38991">MSDSHYLKRCADLAKLGDGRVKDNPRVGAVLVHEGRIIGEGYHRMAGQAHAEVNCLASVAEEDRALVPDSTLYISLEPCCITGRTGACTDLIRREGIRTVVFAQRDTTPGVDGQSVEILRSAGITVREYPDFEPTLTANAHRHILTTLGRPRIVLKYAQSADGFLRPADRQLSYWITNKISRRLVHRWRANTMAILVGGRTVTDDNPSLSTRYFPGPTPRPVVIDPRDRITGKEQLFDGTGERTLLFSGKPRPGVDADNTVIGSELNKAALTQVLSKLKEQRIGEVTVEGGASVLKAFVSAGLWDEARVFTGSVRFGEGVRVPVLPPSAVLVEEEEILADRLAVYHNSKVEHRQP</sequence>
<keyword evidence="9" id="KW-0686">Riboflavin biosynthesis</keyword>
<evidence type="ECO:0000256" key="10">
    <source>
        <dbReference type="PIRSR" id="PIRSR006769-1"/>
    </source>
</evidence>
<dbReference type="EMBL" id="VOXD01000002">
    <property type="protein sequence ID" value="TXF91538.1"/>
    <property type="molecule type" value="Genomic_DNA"/>
</dbReference>
<reference evidence="14 15" key="1">
    <citation type="submission" date="2019-08" db="EMBL/GenBank/DDBJ databases">
        <title>Lewinella sp. strain SSH13 Genome sequencing and assembly.</title>
        <authorList>
            <person name="Kim I."/>
        </authorList>
    </citation>
    <scope>NUCLEOTIDE SEQUENCE [LARGE SCALE GENOMIC DNA]</scope>
    <source>
        <strain evidence="14 15">SSH13</strain>
    </source>
</reference>
<dbReference type="NCBIfam" id="TIGR00326">
    <property type="entry name" value="eubact_ribD"/>
    <property type="match status" value="1"/>
</dbReference>
<keyword evidence="9 12" id="KW-0862">Zinc</keyword>
<feature type="binding site" evidence="12">
    <location>
        <position position="79"/>
    </location>
    <ligand>
        <name>Zn(2+)</name>
        <dbReference type="ChEBI" id="CHEBI:29105"/>
        <note>catalytic</note>
    </ligand>
</feature>
<feature type="binding site" evidence="12">
    <location>
        <position position="50"/>
    </location>
    <ligand>
        <name>Zn(2+)</name>
        <dbReference type="ChEBI" id="CHEBI:29105"/>
        <note>catalytic</note>
    </ligand>
</feature>
<dbReference type="Proteomes" id="UP000321907">
    <property type="component" value="Unassembled WGS sequence"/>
</dbReference>
<keyword evidence="8" id="KW-0511">Multifunctional enzyme</keyword>
<evidence type="ECO:0000256" key="7">
    <source>
        <dbReference type="ARBA" id="ARBA00023002"/>
    </source>
</evidence>
<evidence type="ECO:0000256" key="2">
    <source>
        <dbReference type="ARBA" id="ARBA00004882"/>
    </source>
</evidence>
<keyword evidence="9 14" id="KW-0378">Hydrolase</keyword>
<evidence type="ECO:0000256" key="8">
    <source>
        <dbReference type="ARBA" id="ARBA00023268"/>
    </source>
</evidence>
<dbReference type="InterPro" id="IPR016193">
    <property type="entry name" value="Cytidine_deaminase-like"/>
</dbReference>
<feature type="domain" description="CMP/dCMP-type deaminase" evidence="13">
    <location>
        <begin position="1"/>
        <end position="126"/>
    </location>
</feature>
<feature type="binding site" evidence="11">
    <location>
        <position position="175"/>
    </location>
    <ligand>
        <name>NADP(+)</name>
        <dbReference type="ChEBI" id="CHEBI:58349"/>
    </ligand>
</feature>
<dbReference type="PANTHER" id="PTHR38011">
    <property type="entry name" value="DIHYDROFOLATE REDUCTASE FAMILY PROTEIN (AFU_ORTHOLOGUE AFUA_8G06820)"/>
    <property type="match status" value="1"/>
</dbReference>
<dbReference type="Gene3D" id="3.40.140.10">
    <property type="entry name" value="Cytidine Deaminase, domain 2"/>
    <property type="match status" value="1"/>
</dbReference>
<evidence type="ECO:0000259" key="13">
    <source>
        <dbReference type="PROSITE" id="PS51747"/>
    </source>
</evidence>
<accession>A0A5C7FXM8</accession>
<protein>
    <recommendedName>
        <fullName evidence="9">Riboflavin biosynthesis protein RibD</fullName>
    </recommendedName>
    <domain>
        <recommendedName>
            <fullName evidence="9">Diaminohydroxyphosphoribosylaminopyrimidine deaminase</fullName>
            <shortName evidence="9">DRAP deaminase</shortName>
            <ecNumber evidence="9">3.5.4.26</ecNumber>
        </recommendedName>
        <alternativeName>
            <fullName evidence="9">Riboflavin-specific deaminase</fullName>
        </alternativeName>
    </domain>
    <domain>
        <recommendedName>
            <fullName evidence="9">5-amino-6-(5-phosphoribosylamino)uracil reductase</fullName>
            <ecNumber evidence="9">1.1.1.193</ecNumber>
        </recommendedName>
        <alternativeName>
            <fullName evidence="9">HTP reductase</fullName>
        </alternativeName>
    </domain>
</protein>
<dbReference type="PIRSF" id="PIRSF006769">
    <property type="entry name" value="RibD"/>
    <property type="match status" value="1"/>
</dbReference>
<evidence type="ECO:0000313" key="14">
    <source>
        <dbReference type="EMBL" id="TXF91538.1"/>
    </source>
</evidence>
<evidence type="ECO:0000256" key="3">
    <source>
        <dbReference type="ARBA" id="ARBA00004910"/>
    </source>
</evidence>
<evidence type="ECO:0000256" key="4">
    <source>
        <dbReference type="ARBA" id="ARBA00005259"/>
    </source>
</evidence>
<dbReference type="GO" id="GO:0008703">
    <property type="term" value="F:5-amino-6-(5-phosphoribosylamino)uracil reductase activity"/>
    <property type="evidence" value="ECO:0007669"/>
    <property type="project" value="UniProtKB-EC"/>
</dbReference>
<dbReference type="Pfam" id="PF00383">
    <property type="entry name" value="dCMP_cyt_deam_1"/>
    <property type="match status" value="1"/>
</dbReference>
<proteinExistence type="inferred from homology"/>
<dbReference type="CDD" id="cd01284">
    <property type="entry name" value="Riboflavin_deaminase-reductase"/>
    <property type="match status" value="1"/>
</dbReference>
<feature type="binding site" evidence="11">
    <location>
        <position position="205"/>
    </location>
    <ligand>
        <name>NADP(+)</name>
        <dbReference type="ChEBI" id="CHEBI:58349"/>
    </ligand>
</feature>
<dbReference type="EC" id="1.1.1.193" evidence="9"/>
<feature type="binding site" evidence="11">
    <location>
        <position position="173"/>
    </location>
    <ligand>
        <name>substrate</name>
    </ligand>
</feature>
<dbReference type="Gene3D" id="3.40.430.10">
    <property type="entry name" value="Dihydrofolate Reductase, subunit A"/>
    <property type="match status" value="1"/>
</dbReference>
<evidence type="ECO:0000313" key="15">
    <source>
        <dbReference type="Proteomes" id="UP000321907"/>
    </source>
</evidence>
<dbReference type="EC" id="3.5.4.26" evidence="9"/>
<dbReference type="InterPro" id="IPR004794">
    <property type="entry name" value="Eubact_RibD"/>
</dbReference>
<comment type="pathway">
    <text evidence="3 9">Cofactor biosynthesis; riboflavin biosynthesis; 5-amino-6-(D-ribitylamino)uracil from GTP: step 3/4.</text>
</comment>
<comment type="similarity">
    <text evidence="5 9">In the C-terminal section; belongs to the HTP reductase family.</text>
</comment>
<feature type="binding site" evidence="11">
    <location>
        <position position="158"/>
    </location>
    <ligand>
        <name>NADP(+)</name>
        <dbReference type="ChEBI" id="CHEBI:58349"/>
    </ligand>
</feature>
<comment type="caution">
    <text evidence="14">The sequence shown here is derived from an EMBL/GenBank/DDBJ whole genome shotgun (WGS) entry which is preliminary data.</text>
</comment>
<comment type="similarity">
    <text evidence="4 9">In the N-terminal section; belongs to the cytidine and deoxycytidylate deaminase family.</text>
</comment>
<comment type="function">
    <text evidence="1 9">Converts 2,5-diamino-6-(ribosylamino)-4(3h)-pyrimidinone 5'-phosphate into 5-amino-6-(ribosylamino)-2,4(1h,3h)-pyrimidinedione 5'-phosphate.</text>
</comment>
<comment type="pathway">
    <text evidence="2 9">Cofactor biosynthesis; riboflavin biosynthesis; 5-amino-6-(D-ribitylamino)uracil from GTP: step 2/4.</text>
</comment>
<evidence type="ECO:0000256" key="1">
    <source>
        <dbReference type="ARBA" id="ARBA00002151"/>
    </source>
</evidence>
<dbReference type="OrthoDB" id="9800865at2"/>
<dbReference type="GO" id="GO:0046872">
    <property type="term" value="F:metal ion binding"/>
    <property type="evidence" value="ECO:0007669"/>
    <property type="project" value="UniProtKB-KW"/>
</dbReference>
<comment type="catalytic activity">
    <reaction evidence="9">
        <text>2,5-diamino-6-hydroxy-4-(5-phosphoribosylamino)-pyrimidine + H2O + H(+) = 5-amino-6-(5-phospho-D-ribosylamino)uracil + NH4(+)</text>
        <dbReference type="Rhea" id="RHEA:21868"/>
        <dbReference type="ChEBI" id="CHEBI:15377"/>
        <dbReference type="ChEBI" id="CHEBI:15378"/>
        <dbReference type="ChEBI" id="CHEBI:28938"/>
        <dbReference type="ChEBI" id="CHEBI:58453"/>
        <dbReference type="ChEBI" id="CHEBI:58614"/>
        <dbReference type="EC" id="3.5.4.26"/>
    </reaction>
</comment>
<feature type="binding site" evidence="11">
    <location>
        <position position="209"/>
    </location>
    <ligand>
        <name>substrate</name>
    </ligand>
</feature>
<dbReference type="InterPro" id="IPR002734">
    <property type="entry name" value="RibDG_C"/>
</dbReference>
<keyword evidence="6 9" id="KW-0521">NADP</keyword>
<dbReference type="InterPro" id="IPR050765">
    <property type="entry name" value="Riboflavin_Biosynth_HTPR"/>
</dbReference>
<dbReference type="AlphaFoldDB" id="A0A5C7FXM8"/>
<dbReference type="InterPro" id="IPR002125">
    <property type="entry name" value="CMP_dCMP_dom"/>
</dbReference>
<comment type="catalytic activity">
    <reaction evidence="9">
        <text>5-amino-6-(5-phospho-D-ribitylamino)uracil + NADP(+) = 5-amino-6-(5-phospho-D-ribosylamino)uracil + NADPH + H(+)</text>
        <dbReference type="Rhea" id="RHEA:17845"/>
        <dbReference type="ChEBI" id="CHEBI:15378"/>
        <dbReference type="ChEBI" id="CHEBI:57783"/>
        <dbReference type="ChEBI" id="CHEBI:58349"/>
        <dbReference type="ChEBI" id="CHEBI:58421"/>
        <dbReference type="ChEBI" id="CHEBI:58453"/>
        <dbReference type="EC" id="1.1.1.193"/>
    </reaction>
</comment>